<proteinExistence type="predicted"/>
<keyword evidence="4" id="KW-1185">Reference proteome</keyword>
<dbReference type="RefSeq" id="WP_060609978.1">
    <property type="nucleotide sequence ID" value="NZ_FQZC01000005.1"/>
</dbReference>
<feature type="chain" id="PRO_5046563909" evidence="1">
    <location>
        <begin position="26"/>
        <end position="139"/>
    </location>
</feature>
<name>A0ABY1IR27_9HYPH</name>
<keyword evidence="1" id="KW-0732">Signal</keyword>
<gene>
    <name evidence="3" type="ORF">SAMN02745911_3734</name>
</gene>
<dbReference type="EMBL" id="FQZC01000005">
    <property type="protein sequence ID" value="SHJ93295.1"/>
    <property type="molecule type" value="Genomic_DNA"/>
</dbReference>
<dbReference type="InterPro" id="IPR009739">
    <property type="entry name" value="LprI-like_N"/>
</dbReference>
<dbReference type="Proteomes" id="UP000184290">
    <property type="component" value="Unassembled WGS sequence"/>
</dbReference>
<reference evidence="3 4" key="1">
    <citation type="submission" date="2016-11" db="EMBL/GenBank/DDBJ databases">
        <authorList>
            <person name="Varghese N."/>
            <person name="Submissions S."/>
        </authorList>
    </citation>
    <scope>NUCLEOTIDE SEQUENCE [LARGE SCALE GENOMIC DNA]</scope>
    <source>
        <strain evidence="3 4">DSM 21988</strain>
    </source>
</reference>
<dbReference type="Gene3D" id="1.20.1270.180">
    <property type="match status" value="1"/>
</dbReference>
<evidence type="ECO:0000259" key="2">
    <source>
        <dbReference type="Pfam" id="PF07007"/>
    </source>
</evidence>
<sequence>MHSISHAAAIGSAIMMAIAAVPAHAQSSSTCDQYGGYEAENCLNDALATANDALNAAYQQAEAFIAGDPDTAAADKATWKNDLIAAERAWVAYRDANCKFELIGAEWHNGSGTTAAQQDCVLTMTTQRTSELTERYSAK</sequence>
<feature type="domain" description="Lysozyme inhibitor LprI-like N-terminal" evidence="2">
    <location>
        <begin position="37"/>
        <end position="132"/>
    </location>
</feature>
<evidence type="ECO:0000313" key="4">
    <source>
        <dbReference type="Proteomes" id="UP000184290"/>
    </source>
</evidence>
<comment type="caution">
    <text evidence="3">The sequence shown here is derived from an EMBL/GenBank/DDBJ whole genome shotgun (WGS) entry which is preliminary data.</text>
</comment>
<dbReference type="Pfam" id="PF07007">
    <property type="entry name" value="LprI"/>
    <property type="match status" value="1"/>
</dbReference>
<organism evidence="3 4">
    <name type="scientific">Aureimonas altamirensis DSM 21988</name>
    <dbReference type="NCBI Taxonomy" id="1121026"/>
    <lineage>
        <taxon>Bacteria</taxon>
        <taxon>Pseudomonadati</taxon>
        <taxon>Pseudomonadota</taxon>
        <taxon>Alphaproteobacteria</taxon>
        <taxon>Hyphomicrobiales</taxon>
        <taxon>Aurantimonadaceae</taxon>
        <taxon>Aureimonas</taxon>
    </lineage>
</organism>
<feature type="signal peptide" evidence="1">
    <location>
        <begin position="1"/>
        <end position="25"/>
    </location>
</feature>
<evidence type="ECO:0000256" key="1">
    <source>
        <dbReference type="SAM" id="SignalP"/>
    </source>
</evidence>
<protein>
    <submittedName>
        <fullName evidence="3">Uncharacterized conserved protein YecT, DUF1311 family</fullName>
    </submittedName>
</protein>
<evidence type="ECO:0000313" key="3">
    <source>
        <dbReference type="EMBL" id="SHJ93295.1"/>
    </source>
</evidence>
<accession>A0ABY1IR27</accession>